<dbReference type="SFLD" id="SFLDG01129">
    <property type="entry name" value="C1.5:_HAD__Beta-PGM__Phosphata"/>
    <property type="match status" value="1"/>
</dbReference>
<comment type="catalytic activity">
    <reaction evidence="1">
        <text>2-phosphoglycolate + H2O = glycolate + phosphate</text>
        <dbReference type="Rhea" id="RHEA:14369"/>
        <dbReference type="ChEBI" id="CHEBI:15377"/>
        <dbReference type="ChEBI" id="CHEBI:29805"/>
        <dbReference type="ChEBI" id="CHEBI:43474"/>
        <dbReference type="ChEBI" id="CHEBI:58033"/>
        <dbReference type="EC" id="3.1.3.18"/>
    </reaction>
</comment>
<dbReference type="Gene3D" id="1.10.150.240">
    <property type="entry name" value="Putative phosphatase, domain 2"/>
    <property type="match status" value="1"/>
</dbReference>
<dbReference type="Gene3D" id="3.40.50.1000">
    <property type="entry name" value="HAD superfamily/HAD-like"/>
    <property type="match status" value="1"/>
</dbReference>
<dbReference type="InterPro" id="IPR036412">
    <property type="entry name" value="HAD-like_sf"/>
</dbReference>
<accession>A0L8J3</accession>
<organism evidence="5 6">
    <name type="scientific">Magnetococcus marinus (strain ATCC BAA-1437 / JCM 17883 / MC-1)</name>
    <dbReference type="NCBI Taxonomy" id="156889"/>
    <lineage>
        <taxon>Bacteria</taxon>
        <taxon>Pseudomonadati</taxon>
        <taxon>Pseudomonadota</taxon>
        <taxon>Magnetococcia</taxon>
        <taxon>Magnetococcales</taxon>
        <taxon>Magnetococcaceae</taxon>
        <taxon>Magnetococcus</taxon>
    </lineage>
</organism>
<dbReference type="Pfam" id="PF13419">
    <property type="entry name" value="HAD_2"/>
    <property type="match status" value="1"/>
</dbReference>
<dbReference type="Proteomes" id="UP000002586">
    <property type="component" value="Chromosome"/>
</dbReference>
<dbReference type="EMBL" id="CP000471">
    <property type="protein sequence ID" value="ABK44286.1"/>
    <property type="molecule type" value="Genomic_DNA"/>
</dbReference>
<dbReference type="RefSeq" id="WP_011713433.1">
    <property type="nucleotide sequence ID" value="NC_008576.1"/>
</dbReference>
<dbReference type="InterPro" id="IPR050155">
    <property type="entry name" value="HAD-like_hydrolase_sf"/>
</dbReference>
<dbReference type="eggNOG" id="COG0546">
    <property type="taxonomic scope" value="Bacteria"/>
</dbReference>
<dbReference type="EC" id="3.1.3.18" evidence="4"/>
<dbReference type="SFLD" id="SFLDG01135">
    <property type="entry name" value="C1.5.6:_HAD__Beta-PGM__Phospha"/>
    <property type="match status" value="1"/>
</dbReference>
<dbReference type="GO" id="GO:0008967">
    <property type="term" value="F:phosphoglycolate phosphatase activity"/>
    <property type="evidence" value="ECO:0007669"/>
    <property type="project" value="UniProtKB-EC"/>
</dbReference>
<gene>
    <name evidence="5" type="ordered locus">Mmc1_1778</name>
</gene>
<dbReference type="InterPro" id="IPR041492">
    <property type="entry name" value="HAD_2"/>
</dbReference>
<keyword evidence="6" id="KW-1185">Reference proteome</keyword>
<evidence type="ECO:0000313" key="5">
    <source>
        <dbReference type="EMBL" id="ABK44286.1"/>
    </source>
</evidence>
<dbReference type="AlphaFoldDB" id="A0L8J3"/>
<dbReference type="STRING" id="156889.Mmc1_1778"/>
<comment type="similarity">
    <text evidence="3">Belongs to the HAD-like hydrolase superfamily. CbbY/CbbZ/Gph/YieH family.</text>
</comment>
<dbReference type="GO" id="GO:0005829">
    <property type="term" value="C:cytosol"/>
    <property type="evidence" value="ECO:0007669"/>
    <property type="project" value="TreeGrafter"/>
</dbReference>
<evidence type="ECO:0000256" key="1">
    <source>
        <dbReference type="ARBA" id="ARBA00000830"/>
    </source>
</evidence>
<dbReference type="KEGG" id="mgm:Mmc1_1778"/>
<evidence type="ECO:0000313" key="6">
    <source>
        <dbReference type="Proteomes" id="UP000002586"/>
    </source>
</evidence>
<reference evidence="5 6" key="2">
    <citation type="journal article" date="2012" name="Int. J. Syst. Evol. Microbiol.">
        <title>Magnetococcus marinus gen. nov., sp. nov., a marine, magnetotactic bacterium that represents a novel lineage (Magnetococcaceae fam. nov.; Magnetococcales ord. nov.) at the base of the Alphaproteobacteria.</title>
        <authorList>
            <person name="Bazylinski D.A."/>
            <person name="Williams T.J."/>
            <person name="Lefevre C.T."/>
            <person name="Berg R.J."/>
            <person name="Zhang C.L."/>
            <person name="Bowser S.S."/>
            <person name="Dean A.J."/>
            <person name="Beveridge T.J."/>
        </authorList>
    </citation>
    <scope>NUCLEOTIDE SEQUENCE [LARGE SCALE GENOMIC DNA]</scope>
    <source>
        <strain evidence="6">ATCC BAA-1437 / JCM 17883 / MC-1</strain>
    </source>
</reference>
<proteinExistence type="inferred from homology"/>
<dbReference type="PANTHER" id="PTHR43434">
    <property type="entry name" value="PHOSPHOGLYCOLATE PHOSPHATASE"/>
    <property type="match status" value="1"/>
</dbReference>
<dbReference type="InterPro" id="IPR006439">
    <property type="entry name" value="HAD-SF_hydro_IA"/>
</dbReference>
<dbReference type="PANTHER" id="PTHR43434:SF1">
    <property type="entry name" value="PHOSPHOGLYCOLATE PHOSPHATASE"/>
    <property type="match status" value="1"/>
</dbReference>
<evidence type="ECO:0000256" key="4">
    <source>
        <dbReference type="ARBA" id="ARBA00013078"/>
    </source>
</evidence>
<dbReference type="SUPFAM" id="SSF56784">
    <property type="entry name" value="HAD-like"/>
    <property type="match status" value="1"/>
</dbReference>
<evidence type="ECO:0000256" key="3">
    <source>
        <dbReference type="ARBA" id="ARBA00006171"/>
    </source>
</evidence>
<reference evidence="6" key="1">
    <citation type="journal article" date="2009" name="Appl. Environ. Microbiol.">
        <title>Complete genome sequence of the chemolithoautotrophic marine magnetotactic coccus strain MC-1.</title>
        <authorList>
            <person name="Schubbe S."/>
            <person name="Williams T.J."/>
            <person name="Xie G."/>
            <person name="Kiss H.E."/>
            <person name="Brettin T.S."/>
            <person name="Martinez D."/>
            <person name="Ross C.A."/>
            <person name="Schuler D."/>
            <person name="Cox B.L."/>
            <person name="Nealson K.H."/>
            <person name="Bazylinski D.A."/>
        </authorList>
    </citation>
    <scope>NUCLEOTIDE SEQUENCE [LARGE SCALE GENOMIC DNA]</scope>
    <source>
        <strain evidence="6">ATCC BAA-1437 / JCM 17883 / MC-1</strain>
    </source>
</reference>
<name>A0L8J3_MAGMM</name>
<dbReference type="InterPro" id="IPR023198">
    <property type="entry name" value="PGP-like_dom2"/>
</dbReference>
<keyword evidence="5" id="KW-0378">Hydrolase</keyword>
<dbReference type="OrthoDB" id="9797743at2"/>
<dbReference type="NCBIfam" id="TIGR01549">
    <property type="entry name" value="HAD-SF-IA-v1"/>
    <property type="match status" value="1"/>
</dbReference>
<evidence type="ECO:0000256" key="2">
    <source>
        <dbReference type="ARBA" id="ARBA00004818"/>
    </source>
</evidence>
<dbReference type="HOGENOM" id="CLU_045011_19_2_5"/>
<comment type="pathway">
    <text evidence="2">Organic acid metabolism; glycolate biosynthesis; glycolate from 2-phosphoglycolate: step 1/1.</text>
</comment>
<protein>
    <recommendedName>
        <fullName evidence="4">phosphoglycolate phosphatase</fullName>
        <ecNumber evidence="4">3.1.3.18</ecNumber>
    </recommendedName>
</protein>
<sequence>MTSEYALVIFDCDGTLVDSQGGIARVLNLALEEAGLPTVSHAQAGAIVGLSLDQAALALLPEASAEQRQQVVDAYRRIYRTMADDKLLQHPLFPGVRETLEQLKSAGVTLAVATGKSMAGMQRTIAEHHLEGLFTLVKTADCAPSKPHPGMVQQILDATLIPAALTLMVGDTTFDMDMGRAAGVDTCAFPSGCHPQELLERCRPTHWIAEIPQVLSLKPVRG</sequence>
<dbReference type="SFLD" id="SFLDS00003">
    <property type="entry name" value="Haloacid_Dehalogenase"/>
    <property type="match status" value="1"/>
</dbReference>
<dbReference type="InterPro" id="IPR023214">
    <property type="entry name" value="HAD_sf"/>
</dbReference>
<dbReference type="GO" id="GO:0006281">
    <property type="term" value="P:DNA repair"/>
    <property type="evidence" value="ECO:0007669"/>
    <property type="project" value="TreeGrafter"/>
</dbReference>